<accession>A0ABQ6YGH1</accession>
<comment type="caution">
    <text evidence="1">The sequence shown here is derived from an EMBL/GenBank/DDBJ whole genome shotgun (WGS) entry which is preliminary data.</text>
</comment>
<proteinExistence type="predicted"/>
<sequence>MARMAESFVWVQAGDEEFARAGQLDRVSLFVELNLDHDEIVRTRDLFGQLIRDHRRTHGLARLIDRFPALTLTTLIGHAGLAYEQGKYWESFWAELAMEREQEFENLLRTKLTSLLRKFKLREFPEISNQQYVQTMAVHAGVPVHCLNDLVDVIEQHISLGREPSGAAVFEWLTQPGLEYRMNHLDVPVRNFLQFGGEAAVDIVDRIIEFAEYAREHPEVANDLDLDTSTTGLPSVMLEALIDRFEERPFGSSTAEPGRVGRSRRPVIAYSRSDDQVVVEVPFPDRGSEFPWLVSFDGDSTEVYAERGWGLSEGEVHPPTRVRVPHRVREVVLRHDASEAHHRISLVDKDNPLLLFDHNGKPISRHLALPRGEVIGVHPATASLVDGHSGAPVSFTAEAVPAGWRDWRARVYDLAAIDSVRLRRDHLLGPVQQVRRVGAARLDPADPVEGVFTRSGLPVYSERPAVTLPVTGAEPVAWRVRVRRSGTTDWLADDEWESDTELTELDPFDGLAPGLLGMFDIVISGPLGQDIRHSMFMVEGLSVEHDSIFRIPTPDGLSPAATALEIAPPLALDRAYVEFPSAQRDSEFRVSAGQTVERLVLRPPHIEFRVDDIGAAARWRTVAPVLTVDDLTEHLIVAVRVPGDVEVDIALSDSVGRIRQTEEPQVNRDNLFQVSSRTFADTARSLRTATLLARIDTADGRTTQVTVARVQPRLLCSGIRLDGGVLVFEGTDSDDLAAFVWPETAPWRPPTQVEIVEGKARLPAEFVDAGPLTVQVFVDDPWAVITAPSRPDDTAYHVPQHGWLRDSDPARTELAKFLAGAGDPPVSGSALAEVWSAYANCYSDSSLSPLVRGGLLRVLGADPRSSLEALERSALPQAQLPALLIRTGLVDKDFSSYFRLGKHANPWLGCLIDIADLPNVVLQSAEESAEALRADLATHGGPALVELLSGKLREVYTGYFERNTIGMHRMAPEQIAALRDACEIVPGALLDPDTRRAAMFEAFARRLDWQSDPASHAMTTHSAALTTPLRRASPWVYDVVKARSDALTGVDTSEFPWMLMSMQSLLFAVVARLRARSLMSHPVFTAPMRQCWARLAELCPGLVAADLLIADALASYVLHHDVINKIGDHR</sequence>
<keyword evidence="2" id="KW-1185">Reference proteome</keyword>
<name>A0ABQ6YGH1_9NOCA</name>
<protein>
    <submittedName>
        <fullName evidence="1">Uncharacterized protein</fullName>
    </submittedName>
</protein>
<organism evidence="1 2">
    <name type="scientific">Nocardia caishijiensis</name>
    <dbReference type="NCBI Taxonomy" id="184756"/>
    <lineage>
        <taxon>Bacteria</taxon>
        <taxon>Bacillati</taxon>
        <taxon>Actinomycetota</taxon>
        <taxon>Actinomycetes</taxon>
        <taxon>Mycobacteriales</taxon>
        <taxon>Nocardiaceae</taxon>
        <taxon>Nocardia</taxon>
    </lineage>
</organism>
<evidence type="ECO:0000313" key="1">
    <source>
        <dbReference type="EMBL" id="KAF0842582.1"/>
    </source>
</evidence>
<dbReference type="Proteomes" id="UP000798951">
    <property type="component" value="Unassembled WGS sequence"/>
</dbReference>
<dbReference type="EMBL" id="VMSD01000011">
    <property type="protein sequence ID" value="KAF0842582.1"/>
    <property type="molecule type" value="Genomic_DNA"/>
</dbReference>
<evidence type="ECO:0000313" key="2">
    <source>
        <dbReference type="Proteomes" id="UP000798951"/>
    </source>
</evidence>
<gene>
    <name evidence="1" type="ORF">FNL39_111163</name>
</gene>
<reference evidence="1 2" key="1">
    <citation type="submission" date="2019-07" db="EMBL/GenBank/DDBJ databases">
        <title>Genomic Encyclopedia of Type Strains, Phase IV (KMG-IV): sequencing the most valuable type-strain genomes for metagenomic binning, comparative biology and taxonomic classification.</title>
        <authorList>
            <person name="Goeker M."/>
        </authorList>
    </citation>
    <scope>NUCLEOTIDE SEQUENCE [LARGE SCALE GENOMIC DNA]</scope>
    <source>
        <strain evidence="1 2">DSM 44831</strain>
    </source>
</reference>